<proteinExistence type="predicted"/>
<feature type="domain" description="DNA helicase Pif1-like DEAD-box helicase" evidence="1">
    <location>
        <begin position="36"/>
        <end position="230"/>
    </location>
</feature>
<evidence type="ECO:0000313" key="2">
    <source>
        <dbReference type="EMBL" id="SVE33887.1"/>
    </source>
</evidence>
<evidence type="ECO:0000259" key="1">
    <source>
        <dbReference type="Pfam" id="PF05970"/>
    </source>
</evidence>
<dbReference type="InterPro" id="IPR027417">
    <property type="entry name" value="P-loop_NTPase"/>
</dbReference>
<dbReference type="PANTHER" id="PTHR47642">
    <property type="entry name" value="ATP-DEPENDENT DNA HELICASE"/>
    <property type="match status" value="1"/>
</dbReference>
<dbReference type="Gene3D" id="3.40.50.300">
    <property type="entry name" value="P-loop containing nucleotide triphosphate hydrolases"/>
    <property type="match status" value="1"/>
</dbReference>
<dbReference type="Pfam" id="PF05970">
    <property type="entry name" value="PIF1"/>
    <property type="match status" value="1"/>
</dbReference>
<dbReference type="SUPFAM" id="SSF52540">
    <property type="entry name" value="P-loop containing nucleoside triphosphate hydrolases"/>
    <property type="match status" value="1"/>
</dbReference>
<accession>A0A383CNF1</accession>
<dbReference type="InterPro" id="IPR010285">
    <property type="entry name" value="DNA_helicase_pif1-like_DEAD"/>
</dbReference>
<dbReference type="GO" id="GO:0003678">
    <property type="term" value="F:DNA helicase activity"/>
    <property type="evidence" value="ECO:0007669"/>
    <property type="project" value="InterPro"/>
</dbReference>
<organism evidence="2">
    <name type="scientific">marine metagenome</name>
    <dbReference type="NCBI Taxonomy" id="408172"/>
    <lineage>
        <taxon>unclassified sequences</taxon>
        <taxon>metagenomes</taxon>
        <taxon>ecological metagenomes</taxon>
    </lineage>
</organism>
<gene>
    <name evidence="2" type="ORF">METZ01_LOCUS486741</name>
</gene>
<sequence>MKNIKENTFNYSHLIKTSTDLPIDFELKDEFKKYYEIMENTKENMFITGQAGSGKSTLLEYFRINSKKNHIILASTGIAAIKAKGKTIHSFFLFPPRILVNEDIKRIYNRKILKIIKLADTILIDECSMIRSDILDGIDKSLKLNRGNKLVFGGVQLILIGDLFQLPPVVTDDELEIMEKLYPNGQYFFNANCYNKSKIKTYELTKVYRQKDQNFLNILNKIRIGKITSSDI</sequence>
<reference evidence="2" key="1">
    <citation type="submission" date="2018-05" db="EMBL/GenBank/DDBJ databases">
        <authorList>
            <person name="Lanie J.A."/>
            <person name="Ng W.-L."/>
            <person name="Kazmierczak K.M."/>
            <person name="Andrzejewski T.M."/>
            <person name="Davidsen T.M."/>
            <person name="Wayne K.J."/>
            <person name="Tettelin H."/>
            <person name="Glass J.I."/>
            <person name="Rusch D."/>
            <person name="Podicherti R."/>
            <person name="Tsui H.-C.T."/>
            <person name="Winkler M.E."/>
        </authorList>
    </citation>
    <scope>NUCLEOTIDE SEQUENCE</scope>
</reference>
<dbReference type="GO" id="GO:0006281">
    <property type="term" value="P:DNA repair"/>
    <property type="evidence" value="ECO:0007669"/>
    <property type="project" value="InterPro"/>
</dbReference>
<dbReference type="EMBL" id="UINC01210434">
    <property type="protein sequence ID" value="SVE33887.1"/>
    <property type="molecule type" value="Genomic_DNA"/>
</dbReference>
<dbReference type="PANTHER" id="PTHR47642:SF5">
    <property type="entry name" value="ATP-DEPENDENT DNA HELICASE"/>
    <property type="match status" value="1"/>
</dbReference>
<protein>
    <recommendedName>
        <fullName evidence="1">DNA helicase Pif1-like DEAD-box helicase domain-containing protein</fullName>
    </recommendedName>
</protein>
<dbReference type="FunFam" id="3.40.50.300:FF:001498">
    <property type="entry name" value="ATP-dependent DNA helicase"/>
    <property type="match status" value="1"/>
</dbReference>
<dbReference type="AlphaFoldDB" id="A0A383CNF1"/>
<feature type="non-terminal residue" evidence="2">
    <location>
        <position position="232"/>
    </location>
</feature>
<dbReference type="InterPro" id="IPR051055">
    <property type="entry name" value="PIF1_helicase"/>
</dbReference>
<name>A0A383CNF1_9ZZZZ</name>
<dbReference type="GO" id="GO:0000723">
    <property type="term" value="P:telomere maintenance"/>
    <property type="evidence" value="ECO:0007669"/>
    <property type="project" value="InterPro"/>
</dbReference>